<comment type="similarity">
    <text evidence="1">Belongs to the iron-containing alcohol dehydrogenase family.</text>
</comment>
<dbReference type="Gene3D" id="1.20.1090.10">
    <property type="entry name" value="Dehydroquinate synthase-like - alpha domain"/>
    <property type="match status" value="1"/>
</dbReference>
<comment type="cofactor">
    <cofactor evidence="11">
        <name>Zn(2+)</name>
        <dbReference type="ChEBI" id="CHEBI:29105"/>
    </cofactor>
    <text evidence="11">Binds 1 zinc ion per subunit.</text>
</comment>
<evidence type="ECO:0000256" key="6">
    <source>
        <dbReference type="ARBA" id="ARBA00023002"/>
    </source>
</evidence>
<protein>
    <submittedName>
        <fullName evidence="14">Glycerol dehydrogenase</fullName>
    </submittedName>
</protein>
<sequence>MSALLDGIGVARAARRFAAPQQYLQGPGVLDDVGGVVAEIGGAPIVVIDVDISELFGARIEASLAAAELRAQVIPVTGPVTRGVIADTLTRVSAGQGDVVVGIGGGKAIDIAKGVAEAVGRPMVSVPTVASNDGPTASVFALYDEFGRLSELGRLPANPAAVVVDTEVIAKAPIRFLVSGIGDALAKKYEAHSCARGRGVTTQGTRPLIIGEVVADGCSRILLRDSEAAVRDALAHQVTPELEAVVEAVILLSGIGYENGGLSIAHCMTRGLQVGRGSSAHLHGYHVAYGLLVHLALEDDPEVDRDEIRSFLRALGLPTSLADLDMGEPSNAEIEALAVAAASAPHVANTWVDASVPSIIAAIEQVEKEAAIDGD</sequence>
<feature type="binding site" evidence="13">
    <location>
        <position position="143"/>
    </location>
    <ligand>
        <name>NAD(+)</name>
        <dbReference type="ChEBI" id="CHEBI:57540"/>
    </ligand>
</feature>
<dbReference type="GO" id="GO:0016614">
    <property type="term" value="F:oxidoreductase activity, acting on CH-OH group of donors"/>
    <property type="evidence" value="ECO:0007669"/>
    <property type="project" value="InterPro"/>
</dbReference>
<dbReference type="PANTHER" id="PTHR43616:SF5">
    <property type="entry name" value="GLYCEROL DEHYDROGENASE 1"/>
    <property type="match status" value="1"/>
</dbReference>
<evidence type="ECO:0000256" key="4">
    <source>
        <dbReference type="ARBA" id="ARBA00022723"/>
    </source>
</evidence>
<keyword evidence="6" id="KW-0560">Oxidoreductase</keyword>
<dbReference type="InterPro" id="IPR032837">
    <property type="entry name" value="G1PDH"/>
</dbReference>
<dbReference type="Pfam" id="PF13685">
    <property type="entry name" value="Fe-ADH_2"/>
    <property type="match status" value="1"/>
</dbReference>
<feature type="binding site" evidence="11">
    <location>
        <position position="183"/>
    </location>
    <ligand>
        <name>glycerol</name>
        <dbReference type="ChEBI" id="CHEBI:17754"/>
    </ligand>
</feature>
<evidence type="ECO:0000256" key="8">
    <source>
        <dbReference type="ARBA" id="ARBA00023098"/>
    </source>
</evidence>
<dbReference type="RefSeq" id="WP_004019891.1">
    <property type="nucleotide sequence ID" value="NZ_CABEIC010000002.1"/>
</dbReference>
<organism evidence="14 15">
    <name type="scientific">Gordonia terrae</name>
    <dbReference type="NCBI Taxonomy" id="2055"/>
    <lineage>
        <taxon>Bacteria</taxon>
        <taxon>Bacillati</taxon>
        <taxon>Actinomycetota</taxon>
        <taxon>Actinomycetes</taxon>
        <taxon>Mycobacteriales</taxon>
        <taxon>Gordoniaceae</taxon>
        <taxon>Gordonia</taxon>
    </lineage>
</organism>
<gene>
    <name evidence="14" type="ORF">DLJ61_14950</name>
</gene>
<accession>A0AAD0NW24</accession>
<keyword evidence="11" id="KW-0862">Zinc</keyword>
<keyword evidence="7 13" id="KW-0520">NAD</keyword>
<keyword evidence="9" id="KW-0594">Phospholipid biosynthesis</keyword>
<dbReference type="PROSITE" id="PS00913">
    <property type="entry name" value="ADH_IRON_1"/>
    <property type="match status" value="1"/>
</dbReference>
<evidence type="ECO:0000256" key="5">
    <source>
        <dbReference type="ARBA" id="ARBA00022857"/>
    </source>
</evidence>
<name>A0AAD0NW24_9ACTN</name>
<evidence type="ECO:0000313" key="15">
    <source>
        <dbReference type="Proteomes" id="UP000247118"/>
    </source>
</evidence>
<feature type="binding site" evidence="13">
    <location>
        <begin position="128"/>
        <end position="131"/>
    </location>
    <ligand>
        <name>NAD(+)</name>
        <dbReference type="ChEBI" id="CHEBI:57540"/>
    </ligand>
</feature>
<keyword evidence="5" id="KW-0521">NADP</keyword>
<evidence type="ECO:0000313" key="14">
    <source>
        <dbReference type="EMBL" id="AWO84621.1"/>
    </source>
</evidence>
<dbReference type="InterPro" id="IPR016205">
    <property type="entry name" value="Glycerol_DH"/>
</dbReference>
<dbReference type="EMBL" id="CP029604">
    <property type="protein sequence ID" value="AWO84621.1"/>
    <property type="molecule type" value="Genomic_DNA"/>
</dbReference>
<evidence type="ECO:0000256" key="13">
    <source>
        <dbReference type="PIRSR" id="PIRSR000112-3"/>
    </source>
</evidence>
<dbReference type="PIRSF" id="PIRSF000112">
    <property type="entry name" value="Glycerol_dehydrogenase"/>
    <property type="match status" value="1"/>
</dbReference>
<dbReference type="Gene3D" id="3.40.50.1970">
    <property type="match status" value="1"/>
</dbReference>
<reference evidence="14 15" key="1">
    <citation type="submission" date="2018-05" db="EMBL/GenBank/DDBJ databases">
        <title>Complete genome sequence of Gordonia terrae NRRL B-16283.</title>
        <authorList>
            <person name="Garlena R.A."/>
            <person name="Russell D.A."/>
            <person name="Hatfull G.F."/>
        </authorList>
    </citation>
    <scope>NUCLEOTIDE SEQUENCE [LARGE SCALE GENOMIC DNA]</scope>
    <source>
        <strain evidence="14 15">NRRL B-16283</strain>
    </source>
</reference>
<dbReference type="KEGG" id="gta:BCM27_14800"/>
<evidence type="ECO:0000256" key="3">
    <source>
        <dbReference type="ARBA" id="ARBA00022516"/>
    </source>
</evidence>
<feature type="binding site" evidence="11">
    <location>
        <position position="266"/>
    </location>
    <ligand>
        <name>glycerol</name>
        <dbReference type="ChEBI" id="CHEBI:17754"/>
    </ligand>
</feature>
<keyword evidence="3" id="KW-0444">Lipid biosynthesis</keyword>
<dbReference type="GeneID" id="32689082"/>
<keyword evidence="4 11" id="KW-0479">Metal-binding</keyword>
<feature type="binding site" evidence="11">
    <location>
        <position position="283"/>
    </location>
    <ligand>
        <name>glycerol</name>
        <dbReference type="ChEBI" id="CHEBI:17754"/>
    </ligand>
</feature>
<feature type="binding site" evidence="13">
    <location>
        <begin position="106"/>
        <end position="110"/>
    </location>
    <ligand>
        <name>NAD(+)</name>
        <dbReference type="ChEBI" id="CHEBI:57540"/>
    </ligand>
</feature>
<evidence type="ECO:0000256" key="12">
    <source>
        <dbReference type="PIRSR" id="PIRSR000112-2"/>
    </source>
</evidence>
<dbReference type="SUPFAM" id="SSF56796">
    <property type="entry name" value="Dehydroquinate synthase-like"/>
    <property type="match status" value="1"/>
</dbReference>
<dbReference type="Proteomes" id="UP000247118">
    <property type="component" value="Chromosome"/>
</dbReference>
<feature type="binding site" evidence="12">
    <location>
        <position position="133"/>
    </location>
    <ligand>
        <name>glycerol</name>
        <dbReference type="ChEBI" id="CHEBI:17754"/>
    </ligand>
</feature>
<dbReference type="GO" id="GO:0046872">
    <property type="term" value="F:metal ion binding"/>
    <property type="evidence" value="ECO:0007669"/>
    <property type="project" value="UniProtKB-KW"/>
</dbReference>
<evidence type="ECO:0000256" key="11">
    <source>
        <dbReference type="PIRSR" id="PIRSR000112-1"/>
    </source>
</evidence>
<evidence type="ECO:0000256" key="10">
    <source>
        <dbReference type="ARBA" id="ARBA00023264"/>
    </source>
</evidence>
<evidence type="ECO:0000256" key="9">
    <source>
        <dbReference type="ARBA" id="ARBA00023209"/>
    </source>
</evidence>
<evidence type="ECO:0000256" key="1">
    <source>
        <dbReference type="ARBA" id="ARBA00007358"/>
    </source>
</evidence>
<feature type="binding site" evidence="13">
    <location>
        <position position="49"/>
    </location>
    <ligand>
        <name>NAD(+)</name>
        <dbReference type="ChEBI" id="CHEBI:57540"/>
    </ligand>
</feature>
<proteinExistence type="inferred from homology"/>
<evidence type="ECO:0000256" key="2">
    <source>
        <dbReference type="ARBA" id="ARBA00022490"/>
    </source>
</evidence>
<dbReference type="GO" id="GO:0008654">
    <property type="term" value="P:phospholipid biosynthetic process"/>
    <property type="evidence" value="ECO:0007669"/>
    <property type="project" value="UniProtKB-KW"/>
</dbReference>
<dbReference type="InterPro" id="IPR018211">
    <property type="entry name" value="ADH_Fe_CS"/>
</dbReference>
<keyword evidence="8" id="KW-0443">Lipid metabolism</keyword>
<dbReference type="AlphaFoldDB" id="A0AAD0NW24"/>
<keyword evidence="10" id="KW-1208">Phospholipid metabolism</keyword>
<dbReference type="CDD" id="cd08170">
    <property type="entry name" value="GlyDH"/>
    <property type="match status" value="1"/>
</dbReference>
<dbReference type="PANTHER" id="PTHR43616">
    <property type="entry name" value="GLYCEROL DEHYDROGENASE"/>
    <property type="match status" value="1"/>
</dbReference>
<keyword evidence="2" id="KW-0963">Cytoplasm</keyword>
<evidence type="ECO:0000256" key="7">
    <source>
        <dbReference type="ARBA" id="ARBA00023027"/>
    </source>
</evidence>